<organism evidence="1 2">
    <name type="scientific">Senna tora</name>
    <dbReference type="NCBI Taxonomy" id="362788"/>
    <lineage>
        <taxon>Eukaryota</taxon>
        <taxon>Viridiplantae</taxon>
        <taxon>Streptophyta</taxon>
        <taxon>Embryophyta</taxon>
        <taxon>Tracheophyta</taxon>
        <taxon>Spermatophyta</taxon>
        <taxon>Magnoliopsida</taxon>
        <taxon>eudicotyledons</taxon>
        <taxon>Gunneridae</taxon>
        <taxon>Pentapetalae</taxon>
        <taxon>rosids</taxon>
        <taxon>fabids</taxon>
        <taxon>Fabales</taxon>
        <taxon>Fabaceae</taxon>
        <taxon>Caesalpinioideae</taxon>
        <taxon>Cassia clade</taxon>
        <taxon>Senna</taxon>
    </lineage>
</organism>
<dbReference type="EMBL" id="JAAIUW010000013">
    <property type="protein sequence ID" value="KAF7802126.1"/>
    <property type="molecule type" value="Genomic_DNA"/>
</dbReference>
<protein>
    <submittedName>
        <fullName evidence="1">Uncharacterized protein</fullName>
    </submittedName>
</protein>
<comment type="caution">
    <text evidence="1">The sequence shown here is derived from an EMBL/GenBank/DDBJ whole genome shotgun (WGS) entry which is preliminary data.</text>
</comment>
<reference evidence="1" key="1">
    <citation type="submission" date="2020-09" db="EMBL/GenBank/DDBJ databases">
        <title>Genome-Enabled Discovery of Anthraquinone Biosynthesis in Senna tora.</title>
        <authorList>
            <person name="Kang S.-H."/>
            <person name="Pandey R.P."/>
            <person name="Lee C.-M."/>
            <person name="Sim J.-S."/>
            <person name="Jeong J.-T."/>
            <person name="Choi B.-S."/>
            <person name="Jung M."/>
            <person name="Ginzburg D."/>
            <person name="Zhao K."/>
            <person name="Won S.Y."/>
            <person name="Oh T.-J."/>
            <person name="Yu Y."/>
            <person name="Kim N.-H."/>
            <person name="Lee O.R."/>
            <person name="Lee T.-H."/>
            <person name="Bashyal P."/>
            <person name="Kim T.-S."/>
            <person name="Lee W.-H."/>
            <person name="Kawkins C."/>
            <person name="Kim C.-K."/>
            <person name="Kim J.S."/>
            <person name="Ahn B.O."/>
            <person name="Rhee S.Y."/>
            <person name="Sohng J.K."/>
        </authorList>
    </citation>
    <scope>NUCLEOTIDE SEQUENCE</scope>
    <source>
        <tissue evidence="1">Leaf</tissue>
    </source>
</reference>
<name>A0A834SES2_9FABA</name>
<proteinExistence type="predicted"/>
<dbReference type="AlphaFoldDB" id="A0A834SES2"/>
<gene>
    <name evidence="1" type="ORF">G2W53_041237</name>
</gene>
<accession>A0A834SES2</accession>
<sequence length="70" mass="8219">MGFTQLLNKNFDLCFVNVSKIRPRFLVCNMLRHDPRSIHALTTPIRVSNLVDFKNIVQTDRFHSLAQQDF</sequence>
<evidence type="ECO:0000313" key="1">
    <source>
        <dbReference type="EMBL" id="KAF7802126.1"/>
    </source>
</evidence>
<evidence type="ECO:0000313" key="2">
    <source>
        <dbReference type="Proteomes" id="UP000634136"/>
    </source>
</evidence>
<keyword evidence="2" id="KW-1185">Reference proteome</keyword>
<dbReference type="Proteomes" id="UP000634136">
    <property type="component" value="Unassembled WGS sequence"/>
</dbReference>